<dbReference type="EMBL" id="ML120019">
    <property type="protein sequence ID" value="RPA70893.1"/>
    <property type="molecule type" value="Genomic_DNA"/>
</dbReference>
<feature type="region of interest" description="Disordered" evidence="1">
    <location>
        <begin position="868"/>
        <end position="899"/>
    </location>
</feature>
<evidence type="ECO:0000256" key="1">
    <source>
        <dbReference type="SAM" id="MobiDB-lite"/>
    </source>
</evidence>
<dbReference type="AlphaFoldDB" id="A0A3N4H7S3"/>
<feature type="region of interest" description="Disordered" evidence="1">
    <location>
        <begin position="212"/>
        <end position="263"/>
    </location>
</feature>
<evidence type="ECO:0000313" key="2">
    <source>
        <dbReference type="EMBL" id="RPA70893.1"/>
    </source>
</evidence>
<accession>A0A3N4H7S3</accession>
<proteinExistence type="predicted"/>
<keyword evidence="3" id="KW-1185">Reference proteome</keyword>
<feature type="region of interest" description="Disordered" evidence="1">
    <location>
        <begin position="412"/>
        <end position="538"/>
    </location>
</feature>
<feature type="compositionally biased region" description="Basic and acidic residues" evidence="1">
    <location>
        <begin position="695"/>
        <end position="706"/>
    </location>
</feature>
<feature type="compositionally biased region" description="Low complexity" evidence="1">
    <location>
        <begin position="81"/>
        <end position="90"/>
    </location>
</feature>
<feature type="compositionally biased region" description="Polar residues" evidence="1">
    <location>
        <begin position="95"/>
        <end position="105"/>
    </location>
</feature>
<organism evidence="2 3">
    <name type="scientific">Ascobolus immersus RN42</name>
    <dbReference type="NCBI Taxonomy" id="1160509"/>
    <lineage>
        <taxon>Eukaryota</taxon>
        <taxon>Fungi</taxon>
        <taxon>Dikarya</taxon>
        <taxon>Ascomycota</taxon>
        <taxon>Pezizomycotina</taxon>
        <taxon>Pezizomycetes</taxon>
        <taxon>Pezizales</taxon>
        <taxon>Ascobolaceae</taxon>
        <taxon>Ascobolus</taxon>
    </lineage>
</organism>
<sequence length="945" mass="104433">MSRRSLCTGTEWFWEQDTPELRNEQLVAALIAERHPEFWQFAQKLTGCEKITSQTSARPQFHNRSQTRSASPPRPSRRPLRSPTSPSHSSRIQKPATTPSKLCSSKSCSRNLRKFKLKELNIREDEAPSYRRLLINTVVRGALVQDEFFHQQKVHRQWNEANRRNAVEAIKAPPAFNAIRMPPLPEFSQMGGESYDRRAYLEEDYENHLKAGGIDEDWEPTSYQPQTYRPSPRTTPEPDSQYQQDSFQESQFPDPLSIPSTPVRMTQTQPATLLAPEEIGDSQSQFVQSTQAEIEAQLLGALQSPRSEAARSSDTASVVTAIYAPQVASVLGKRPSLPGEEAPGPADRAYVDLLQDTLGVAPRGSPRKDGSAQRKKVKRNARTQTPPSMFPEGLAIPSSAVLMTTDKGKAVEDFPATSSKGKGKAVEDFPATSSKGKGKAVDDFPATSSIPCDPEKRAYRLKCMADGTRVHRELSSSPVKGTPVDQRKSDAPPPVLEIPDTEDEEFVTPVKTKKKAASSSKKKAASSSKKKAVGSSKKAVVESNVEDWIKSAADVGDFLGIPPKKVEERALACTPAPQLTVEEFLATGAKSKPRPFSPLSKPFVKITPFPHTIGAGKSDDDDSDDEKDDASLPAVPRSALQDRGSPVRMVRTTTTTETSVTVYKRRCDLQQEASRERAVGYGASRVPSGSAQRKNIQDPEETRAAGEARIPYTGRGVGENKRSVSFDKPTPRSEPPRYASAVGTRARLNAINGLRAPTSDVRLEIHVKTPNSSEGRARMDMWKAEGWGDDPDDEGRDLDSEDYVTKADYPFGLSFSYTGNRHGVRGFPKITLASAYRMLLLNGTECAHLIKYLKGDIKSRLMASGIRNKLSEPESEDEASSSKKKPTKSRAEKERIRKANDEAVEQWDNLIVNPLKEFKYLPPPIRDEFRYSPESVKYGKHGDSP</sequence>
<feature type="region of interest" description="Disordered" evidence="1">
    <location>
        <begin position="53"/>
        <end position="105"/>
    </location>
</feature>
<feature type="compositionally biased region" description="Basic residues" evidence="1">
    <location>
        <begin position="511"/>
        <end position="532"/>
    </location>
</feature>
<feature type="compositionally biased region" description="Low complexity" evidence="1">
    <location>
        <begin position="647"/>
        <end position="658"/>
    </location>
</feature>
<reference evidence="2 3" key="1">
    <citation type="journal article" date="2018" name="Nat. Ecol. Evol.">
        <title>Pezizomycetes genomes reveal the molecular basis of ectomycorrhizal truffle lifestyle.</title>
        <authorList>
            <person name="Murat C."/>
            <person name="Payen T."/>
            <person name="Noel B."/>
            <person name="Kuo A."/>
            <person name="Morin E."/>
            <person name="Chen J."/>
            <person name="Kohler A."/>
            <person name="Krizsan K."/>
            <person name="Balestrini R."/>
            <person name="Da Silva C."/>
            <person name="Montanini B."/>
            <person name="Hainaut M."/>
            <person name="Levati E."/>
            <person name="Barry K.W."/>
            <person name="Belfiori B."/>
            <person name="Cichocki N."/>
            <person name="Clum A."/>
            <person name="Dockter R.B."/>
            <person name="Fauchery L."/>
            <person name="Guy J."/>
            <person name="Iotti M."/>
            <person name="Le Tacon F."/>
            <person name="Lindquist E.A."/>
            <person name="Lipzen A."/>
            <person name="Malagnac F."/>
            <person name="Mello A."/>
            <person name="Molinier V."/>
            <person name="Miyauchi S."/>
            <person name="Poulain J."/>
            <person name="Riccioni C."/>
            <person name="Rubini A."/>
            <person name="Sitrit Y."/>
            <person name="Splivallo R."/>
            <person name="Traeger S."/>
            <person name="Wang M."/>
            <person name="Zifcakova L."/>
            <person name="Wipf D."/>
            <person name="Zambonelli A."/>
            <person name="Paolocci F."/>
            <person name="Nowrousian M."/>
            <person name="Ottonello S."/>
            <person name="Baldrian P."/>
            <person name="Spatafora J.W."/>
            <person name="Henrissat B."/>
            <person name="Nagy L.G."/>
            <person name="Aury J.M."/>
            <person name="Wincker P."/>
            <person name="Grigoriev I.V."/>
            <person name="Bonfante P."/>
            <person name="Martin F.M."/>
        </authorList>
    </citation>
    <scope>NUCLEOTIDE SEQUENCE [LARGE SCALE GENOMIC DNA]</scope>
    <source>
        <strain evidence="2 3">RN42</strain>
    </source>
</reference>
<feature type="region of interest" description="Disordered" evidence="1">
    <location>
        <begin position="671"/>
        <end position="741"/>
    </location>
</feature>
<feature type="compositionally biased region" description="Polar residues" evidence="1">
    <location>
        <begin position="221"/>
        <end position="251"/>
    </location>
</feature>
<feature type="region of interest" description="Disordered" evidence="1">
    <location>
        <begin position="359"/>
        <end position="397"/>
    </location>
</feature>
<name>A0A3N4H7S3_ASCIM</name>
<dbReference type="Proteomes" id="UP000275078">
    <property type="component" value="Unassembled WGS sequence"/>
</dbReference>
<feature type="compositionally biased region" description="Basic and acidic residues" evidence="1">
    <location>
        <begin position="889"/>
        <end position="899"/>
    </location>
</feature>
<protein>
    <submittedName>
        <fullName evidence="2">Uncharacterized protein</fullName>
    </submittedName>
</protein>
<feature type="compositionally biased region" description="Basic and acidic residues" evidence="1">
    <location>
        <begin position="718"/>
        <end position="735"/>
    </location>
</feature>
<evidence type="ECO:0000313" key="3">
    <source>
        <dbReference type="Proteomes" id="UP000275078"/>
    </source>
</evidence>
<feature type="region of interest" description="Disordered" evidence="1">
    <location>
        <begin position="589"/>
        <end position="658"/>
    </location>
</feature>
<feature type="compositionally biased region" description="Acidic residues" evidence="1">
    <location>
        <begin position="619"/>
        <end position="628"/>
    </location>
</feature>
<gene>
    <name evidence="2" type="ORF">BJ508DRAFT_316111</name>
</gene>